<proteinExistence type="inferred from homology"/>
<dbReference type="InterPro" id="IPR001155">
    <property type="entry name" value="OxRdtase_FMN_N"/>
</dbReference>
<organism evidence="5 6">
    <name type="scientific">Blastopirellula sediminis</name>
    <dbReference type="NCBI Taxonomy" id="2894196"/>
    <lineage>
        <taxon>Bacteria</taxon>
        <taxon>Pseudomonadati</taxon>
        <taxon>Planctomycetota</taxon>
        <taxon>Planctomycetia</taxon>
        <taxon>Pirellulales</taxon>
        <taxon>Pirellulaceae</taxon>
        <taxon>Blastopirellula</taxon>
    </lineage>
</organism>
<dbReference type="GO" id="GO:0010181">
    <property type="term" value="F:FMN binding"/>
    <property type="evidence" value="ECO:0007669"/>
    <property type="project" value="InterPro"/>
</dbReference>
<comment type="cofactor">
    <cofactor evidence="1">
        <name>FMN</name>
        <dbReference type="ChEBI" id="CHEBI:58210"/>
    </cofactor>
</comment>
<evidence type="ECO:0000259" key="4">
    <source>
        <dbReference type="Pfam" id="PF00724"/>
    </source>
</evidence>
<dbReference type="EMBL" id="JAJKFT010000002">
    <property type="protein sequence ID" value="MCC9627459.1"/>
    <property type="molecule type" value="Genomic_DNA"/>
</dbReference>
<evidence type="ECO:0000313" key="5">
    <source>
        <dbReference type="EMBL" id="MCC9627459.1"/>
    </source>
</evidence>
<protein>
    <submittedName>
        <fullName evidence="5">Alkene reductase</fullName>
    </submittedName>
</protein>
<feature type="domain" description="NADH:flavin oxidoreductase/NADH oxidase N-terminal" evidence="4">
    <location>
        <begin position="1"/>
        <end position="314"/>
    </location>
</feature>
<accession>A0A9X1MIF0</accession>
<dbReference type="FunFam" id="3.20.20.70:FF:000059">
    <property type="entry name" value="N-ethylmaleimide reductase, FMN-linked"/>
    <property type="match status" value="1"/>
</dbReference>
<evidence type="ECO:0000256" key="1">
    <source>
        <dbReference type="ARBA" id="ARBA00001917"/>
    </source>
</evidence>
<gene>
    <name evidence="5" type="ORF">LOC68_03545</name>
</gene>
<dbReference type="Proteomes" id="UP001139103">
    <property type="component" value="Unassembled WGS sequence"/>
</dbReference>
<evidence type="ECO:0000256" key="3">
    <source>
        <dbReference type="ARBA" id="ARBA00023002"/>
    </source>
</evidence>
<keyword evidence="6" id="KW-1185">Reference proteome</keyword>
<dbReference type="Pfam" id="PF00724">
    <property type="entry name" value="Oxidored_FMN"/>
    <property type="match status" value="1"/>
</dbReference>
<name>A0A9X1MIF0_9BACT</name>
<dbReference type="AlphaFoldDB" id="A0A9X1MIF0"/>
<dbReference type="GO" id="GO:0005829">
    <property type="term" value="C:cytosol"/>
    <property type="evidence" value="ECO:0007669"/>
    <property type="project" value="UniProtKB-ARBA"/>
</dbReference>
<evidence type="ECO:0000256" key="2">
    <source>
        <dbReference type="ARBA" id="ARBA00005979"/>
    </source>
</evidence>
<evidence type="ECO:0000313" key="6">
    <source>
        <dbReference type="Proteomes" id="UP001139103"/>
    </source>
</evidence>
<keyword evidence="3" id="KW-0560">Oxidoreductase</keyword>
<reference evidence="5" key="1">
    <citation type="submission" date="2021-11" db="EMBL/GenBank/DDBJ databases">
        <title>Genome sequence.</title>
        <authorList>
            <person name="Sun Q."/>
        </authorList>
    </citation>
    <scope>NUCLEOTIDE SEQUENCE</scope>
    <source>
        <strain evidence="5">JC732</strain>
    </source>
</reference>
<comment type="caution">
    <text evidence="5">The sequence shown here is derived from an EMBL/GenBank/DDBJ whole genome shotgun (WGS) entry which is preliminary data.</text>
</comment>
<dbReference type="InterPro" id="IPR045247">
    <property type="entry name" value="Oye-like"/>
</dbReference>
<dbReference type="Gene3D" id="3.20.20.70">
    <property type="entry name" value="Aldolase class I"/>
    <property type="match status" value="1"/>
</dbReference>
<dbReference type="PANTHER" id="PTHR22893">
    <property type="entry name" value="NADH OXIDOREDUCTASE-RELATED"/>
    <property type="match status" value="1"/>
</dbReference>
<dbReference type="PANTHER" id="PTHR22893:SF91">
    <property type="entry name" value="NADPH DEHYDROGENASE 2-RELATED"/>
    <property type="match status" value="1"/>
</dbReference>
<dbReference type="CDD" id="cd02933">
    <property type="entry name" value="OYE_like_FMN"/>
    <property type="match status" value="1"/>
</dbReference>
<dbReference type="SUPFAM" id="SSF51395">
    <property type="entry name" value="FMN-linked oxidoreductases"/>
    <property type="match status" value="1"/>
</dbReference>
<comment type="similarity">
    <text evidence="2">Belongs to the NADH:flavin oxidoreductase/NADH oxidase family.</text>
</comment>
<dbReference type="GO" id="GO:0016628">
    <property type="term" value="F:oxidoreductase activity, acting on the CH-CH group of donors, NAD or NADP as acceptor"/>
    <property type="evidence" value="ECO:0007669"/>
    <property type="project" value="UniProtKB-ARBA"/>
</dbReference>
<sequence>MAPLTRARAGDDRIPTAMMAEYYAQRASSGLIITEATVISQQGIGWLNTPGIYNDEQTAGWREVVDAAHSAGGKIFLQLWHMGRSSHSSFHDGELPVSASAIKISTDEIRTNAGKKEFEVPRALETAEVADVVADYRAAAARAKEAGFDGVEIHAANGYLIDQFLQSRTNQRTDQYGGSIENRYRFLGEVVAAVTEIWDASRVGVRLSPNGVYNDMGSTDFREQFSYAMQQLSPLGLAYLHVVDGIAFGFHKLGDPMTLAEIREIFSGPLMGNSGYDQASAEAAVERGDADLLAFGRAYISNPDLVERFAHQWPLATEADPKMWYGAGPDARGYTDFPTFAEASTAG</sequence>
<dbReference type="InterPro" id="IPR013785">
    <property type="entry name" value="Aldolase_TIM"/>
</dbReference>